<proteinExistence type="predicted"/>
<organism evidence="2 3">
    <name type="scientific">Methylocella silvestris (strain DSM 15510 / CIP 108128 / LMG 27833 / NCIMB 13906 / BL2)</name>
    <dbReference type="NCBI Taxonomy" id="395965"/>
    <lineage>
        <taxon>Bacteria</taxon>
        <taxon>Pseudomonadati</taxon>
        <taxon>Pseudomonadota</taxon>
        <taxon>Alphaproteobacteria</taxon>
        <taxon>Hyphomicrobiales</taxon>
        <taxon>Beijerinckiaceae</taxon>
        <taxon>Methylocella</taxon>
    </lineage>
</organism>
<evidence type="ECO:0000313" key="2">
    <source>
        <dbReference type="EMBL" id="ACK50851.1"/>
    </source>
</evidence>
<accession>B8ENR5</accession>
<evidence type="ECO:0000256" key="1">
    <source>
        <dbReference type="SAM" id="Phobius"/>
    </source>
</evidence>
<dbReference type="RefSeq" id="WP_012590921.1">
    <property type="nucleotide sequence ID" value="NC_011666.1"/>
</dbReference>
<dbReference type="KEGG" id="msl:Msil_1906"/>
<protein>
    <submittedName>
        <fullName evidence="2">Putative inner membrane protein</fullName>
    </submittedName>
</protein>
<dbReference type="Pfam" id="PF10097">
    <property type="entry name" value="DUF2335"/>
    <property type="match status" value="1"/>
</dbReference>
<dbReference type="Proteomes" id="UP000002257">
    <property type="component" value="Chromosome"/>
</dbReference>
<keyword evidence="1" id="KW-0812">Transmembrane</keyword>
<dbReference type="InterPro" id="IPR019284">
    <property type="entry name" value="RP532"/>
</dbReference>
<dbReference type="HOGENOM" id="CLU_1747519_0_0_5"/>
<name>B8ENR5_METSB</name>
<dbReference type="EMBL" id="CP001280">
    <property type="protein sequence ID" value="ACK50851.1"/>
    <property type="molecule type" value="Genomic_DNA"/>
</dbReference>
<gene>
    <name evidence="2" type="ordered locus">Msil_1906</name>
</gene>
<evidence type="ECO:0000313" key="3">
    <source>
        <dbReference type="Proteomes" id="UP000002257"/>
    </source>
</evidence>
<dbReference type="AlphaFoldDB" id="B8ENR5"/>
<reference evidence="2 3" key="1">
    <citation type="journal article" date="2010" name="J. Bacteriol.">
        <title>Complete genome sequence of the aerobic facultative methanotroph Methylocella silvestris BL2.</title>
        <authorList>
            <person name="Chen Y."/>
            <person name="Crombie A."/>
            <person name="Rahman M.T."/>
            <person name="Dedysh S.N."/>
            <person name="Liesack W."/>
            <person name="Stott M.B."/>
            <person name="Alam M."/>
            <person name="Theisen A.R."/>
            <person name="Murrell J.C."/>
            <person name="Dunfield P.F."/>
        </authorList>
    </citation>
    <scope>NUCLEOTIDE SEQUENCE [LARGE SCALE GENOMIC DNA]</scope>
    <source>
        <strain evidence="3">DSM 15510 / CIP 108128 / LMG 27833 / NCIMB 13906 / BL2</strain>
    </source>
</reference>
<keyword evidence="3" id="KW-1185">Reference proteome</keyword>
<keyword evidence="1" id="KW-0472">Membrane</keyword>
<keyword evidence="1" id="KW-1133">Transmembrane helix</keyword>
<feature type="transmembrane region" description="Helical" evidence="1">
    <location>
        <begin position="99"/>
        <end position="117"/>
    </location>
</feature>
<sequence>MDESDEDALQAVSPENLPGVLKRLPPDEISRLVSIGVLTVSKQHNGPLPPAEEFALYEQTHQGTAERILAYMEREQTFRHELARKEQRALNWETIRGQVFGFIVMAGSLAAGVYSFVIGAHPAVTIAFVSVPVISAVKAFIEGRAKQDD</sequence>
<dbReference type="eggNOG" id="COG5346">
    <property type="taxonomic scope" value="Bacteria"/>
</dbReference>
<feature type="transmembrane region" description="Helical" evidence="1">
    <location>
        <begin position="123"/>
        <end position="141"/>
    </location>
</feature>